<evidence type="ECO:0000256" key="1">
    <source>
        <dbReference type="ARBA" id="ARBA00004370"/>
    </source>
</evidence>
<dbReference type="InterPro" id="IPR013783">
    <property type="entry name" value="Ig-like_fold"/>
</dbReference>
<protein>
    <recommendedName>
        <fullName evidence="5">Immunoglobulin domain-containing protein</fullName>
    </recommendedName>
</protein>
<dbReference type="Pfam" id="PF07686">
    <property type="entry name" value="V-set"/>
    <property type="match status" value="1"/>
</dbReference>
<dbReference type="SMART" id="SM00409">
    <property type="entry name" value="IG"/>
    <property type="match status" value="1"/>
</dbReference>
<keyword evidence="4" id="KW-1133">Transmembrane helix</keyword>
<dbReference type="InterPro" id="IPR003599">
    <property type="entry name" value="Ig_sub"/>
</dbReference>
<dbReference type="InterPro" id="IPR013106">
    <property type="entry name" value="Ig_V-set"/>
</dbReference>
<dbReference type="SUPFAM" id="SSF48726">
    <property type="entry name" value="Immunoglobulin"/>
    <property type="match status" value="1"/>
</dbReference>
<accession>A0A8C9RVI6</accession>
<dbReference type="PANTHER" id="PTHR11860:SF87">
    <property type="entry name" value="CMRF35-LIKE MOLECULE 8"/>
    <property type="match status" value="1"/>
</dbReference>
<dbReference type="OrthoDB" id="8920197at2759"/>
<keyword evidence="3 4" id="KW-0472">Membrane</keyword>
<dbReference type="AlphaFoldDB" id="A0A8C9RVI6"/>
<reference evidence="6" key="3">
    <citation type="submission" date="2025-09" db="UniProtKB">
        <authorList>
            <consortium name="Ensembl"/>
        </authorList>
    </citation>
    <scope>IDENTIFICATION</scope>
</reference>
<evidence type="ECO:0000313" key="7">
    <source>
        <dbReference type="Proteomes" id="UP000694397"/>
    </source>
</evidence>
<sequence length="258" mass="29566">MISSKATYGIGHYTPIISHEKDIIVLYKYRFREQHLKSVSRRPSLVLGPAKILSAATVNTFKWLNARKGGSVTIPCFYDQEYKHHVKYWCKGFRWESCSTMVRTNSPQSKGDVSITDDPNKLVFYVTMRNLREKDSDTYWCAVEINMGQDYGVFLPIVIGKGKLTFLHVLFVSIRVANNCQYYFIAVILIDLKYGCRLRWISPGLNPTPFHFVFHARSSSSQQPVVLLILGLLLLVLGVTVAMGTLTMFRKQSKRNIR</sequence>
<feature type="domain" description="Immunoglobulin" evidence="5">
    <location>
        <begin position="61"/>
        <end position="170"/>
    </location>
</feature>
<evidence type="ECO:0000313" key="6">
    <source>
        <dbReference type="Ensembl" id="ENSSFOP00015021568.2"/>
    </source>
</evidence>
<dbReference type="Gene3D" id="2.60.40.10">
    <property type="entry name" value="Immunoglobulins"/>
    <property type="match status" value="1"/>
</dbReference>
<dbReference type="GO" id="GO:0004888">
    <property type="term" value="F:transmembrane signaling receptor activity"/>
    <property type="evidence" value="ECO:0007669"/>
    <property type="project" value="TreeGrafter"/>
</dbReference>
<evidence type="ECO:0000256" key="4">
    <source>
        <dbReference type="SAM" id="Phobius"/>
    </source>
</evidence>
<reference evidence="6 7" key="1">
    <citation type="submission" date="2019-04" db="EMBL/GenBank/DDBJ databases">
        <authorList>
            <consortium name="Wellcome Sanger Institute Data Sharing"/>
        </authorList>
    </citation>
    <scope>NUCLEOTIDE SEQUENCE [LARGE SCALE GENOMIC DNA]</scope>
</reference>
<dbReference type="InterPro" id="IPR036179">
    <property type="entry name" value="Ig-like_dom_sf"/>
</dbReference>
<dbReference type="GO" id="GO:0005886">
    <property type="term" value="C:plasma membrane"/>
    <property type="evidence" value="ECO:0007669"/>
    <property type="project" value="TreeGrafter"/>
</dbReference>
<dbReference type="GeneTree" id="ENSGT00950000182977"/>
<proteinExistence type="predicted"/>
<evidence type="ECO:0000256" key="2">
    <source>
        <dbReference type="ARBA" id="ARBA00022692"/>
    </source>
</evidence>
<dbReference type="InterPro" id="IPR050671">
    <property type="entry name" value="CD300_family_receptors"/>
</dbReference>
<dbReference type="Ensembl" id="ENSSFOT00015021809.2">
    <property type="protein sequence ID" value="ENSSFOP00015021568.2"/>
    <property type="gene ID" value="ENSSFOG00015013888.2"/>
</dbReference>
<feature type="transmembrane region" description="Helical" evidence="4">
    <location>
        <begin position="225"/>
        <end position="249"/>
    </location>
</feature>
<keyword evidence="2 4" id="KW-0812">Transmembrane</keyword>
<dbReference type="Proteomes" id="UP000694397">
    <property type="component" value="Chromosome 9"/>
</dbReference>
<keyword evidence="7" id="KW-1185">Reference proteome</keyword>
<evidence type="ECO:0000259" key="5">
    <source>
        <dbReference type="SMART" id="SM00409"/>
    </source>
</evidence>
<comment type="subcellular location">
    <subcellularLocation>
        <location evidence="1">Membrane</location>
    </subcellularLocation>
</comment>
<dbReference type="CDD" id="cd05716">
    <property type="entry name" value="IgV_pIgR_like"/>
    <property type="match status" value="1"/>
</dbReference>
<name>A0A8C9RVI6_SCLFO</name>
<organism evidence="6 7">
    <name type="scientific">Scleropages formosus</name>
    <name type="common">Asian bonytongue</name>
    <name type="synonym">Osteoglossum formosum</name>
    <dbReference type="NCBI Taxonomy" id="113540"/>
    <lineage>
        <taxon>Eukaryota</taxon>
        <taxon>Metazoa</taxon>
        <taxon>Chordata</taxon>
        <taxon>Craniata</taxon>
        <taxon>Vertebrata</taxon>
        <taxon>Euteleostomi</taxon>
        <taxon>Actinopterygii</taxon>
        <taxon>Neopterygii</taxon>
        <taxon>Teleostei</taxon>
        <taxon>Osteoglossocephala</taxon>
        <taxon>Osteoglossomorpha</taxon>
        <taxon>Osteoglossiformes</taxon>
        <taxon>Osteoglossidae</taxon>
        <taxon>Scleropages</taxon>
    </lineage>
</organism>
<dbReference type="PANTHER" id="PTHR11860">
    <property type="entry name" value="POLYMERIC-IMMUNOGLOBULIN RECEPTOR"/>
    <property type="match status" value="1"/>
</dbReference>
<evidence type="ECO:0000256" key="3">
    <source>
        <dbReference type="ARBA" id="ARBA00023136"/>
    </source>
</evidence>
<reference evidence="6" key="2">
    <citation type="submission" date="2025-08" db="UniProtKB">
        <authorList>
            <consortium name="Ensembl"/>
        </authorList>
    </citation>
    <scope>IDENTIFICATION</scope>
</reference>